<reference evidence="4 5" key="1">
    <citation type="submission" date="2018-06" db="EMBL/GenBank/DDBJ databases">
        <title>Extensive metabolic versatility and redundancy in microbially diverse, dynamic hydrothermal sediments.</title>
        <authorList>
            <person name="Dombrowski N."/>
            <person name="Teske A."/>
            <person name="Baker B.J."/>
        </authorList>
    </citation>
    <scope>NUCLEOTIDE SEQUENCE [LARGE SCALE GENOMIC DNA]</scope>
    <source>
        <strain evidence="3">B20_G2</strain>
        <strain evidence="2">B29_G17</strain>
    </source>
</reference>
<dbReference type="InterPro" id="IPR036388">
    <property type="entry name" value="WH-like_DNA-bd_sf"/>
</dbReference>
<evidence type="ECO:0000313" key="3">
    <source>
        <dbReference type="EMBL" id="RLE54410.1"/>
    </source>
</evidence>
<evidence type="ECO:0000313" key="2">
    <source>
        <dbReference type="EMBL" id="RLE51799.1"/>
    </source>
</evidence>
<dbReference type="Proteomes" id="UP000268446">
    <property type="component" value="Unassembled WGS sequence"/>
</dbReference>
<accession>A0A497EXE9</accession>
<evidence type="ECO:0000259" key="1">
    <source>
        <dbReference type="Pfam" id="PF03551"/>
    </source>
</evidence>
<dbReference type="InterPro" id="IPR005149">
    <property type="entry name" value="Tscrpt_reg_PadR_N"/>
</dbReference>
<protein>
    <recommendedName>
        <fullName evidence="1">Transcription regulator PadR N-terminal domain-containing protein</fullName>
    </recommendedName>
</protein>
<dbReference type="InterPro" id="IPR036390">
    <property type="entry name" value="WH_DNA-bd_sf"/>
</dbReference>
<evidence type="ECO:0000313" key="5">
    <source>
        <dbReference type="Proteomes" id="UP000269499"/>
    </source>
</evidence>
<dbReference type="PANTHER" id="PTHR43252:SF7">
    <property type="entry name" value="TRANSCRIPTIONAL REGULATOR YQJI"/>
    <property type="match status" value="1"/>
</dbReference>
<comment type="caution">
    <text evidence="2">The sequence shown here is derived from an EMBL/GenBank/DDBJ whole genome shotgun (WGS) entry which is preliminary data.</text>
</comment>
<dbReference type="Gene3D" id="1.10.10.10">
    <property type="entry name" value="Winged helix-like DNA-binding domain superfamily/Winged helix DNA-binding domain"/>
    <property type="match status" value="1"/>
</dbReference>
<sequence>MLNSEVMSIEWAMFRGMFRLLILSLLEKSMMRGYQILKAIRTLTGRKPSMSTIHDILSELECKKLIKSITTQTSEKYYQITDIGRKALSQVRARCRARVIDILNLIFEVQNNKVKLNR</sequence>
<evidence type="ECO:0000313" key="4">
    <source>
        <dbReference type="Proteomes" id="UP000268446"/>
    </source>
</evidence>
<proteinExistence type="predicted"/>
<dbReference type="PANTHER" id="PTHR43252">
    <property type="entry name" value="TRANSCRIPTIONAL REGULATOR YQJI"/>
    <property type="match status" value="1"/>
</dbReference>
<dbReference type="EMBL" id="QMRA01000026">
    <property type="protein sequence ID" value="RLE54410.1"/>
    <property type="molecule type" value="Genomic_DNA"/>
</dbReference>
<organism evidence="2 4">
    <name type="scientific">Thermoproteota archaeon</name>
    <dbReference type="NCBI Taxonomy" id="2056631"/>
    <lineage>
        <taxon>Archaea</taxon>
        <taxon>Thermoproteota</taxon>
    </lineage>
</organism>
<gene>
    <name evidence="2" type="ORF">DRJ20_01440</name>
    <name evidence="3" type="ORF">DRJ26_01935</name>
</gene>
<dbReference type="AlphaFoldDB" id="A0A497EXE9"/>
<dbReference type="EMBL" id="QMQZ01000030">
    <property type="protein sequence ID" value="RLE51799.1"/>
    <property type="molecule type" value="Genomic_DNA"/>
</dbReference>
<dbReference type="Proteomes" id="UP000269499">
    <property type="component" value="Unassembled WGS sequence"/>
</dbReference>
<name>A0A497EXE9_9CREN</name>
<feature type="domain" description="Transcription regulator PadR N-terminal" evidence="1">
    <location>
        <begin position="22"/>
        <end position="89"/>
    </location>
</feature>
<dbReference type="Pfam" id="PF03551">
    <property type="entry name" value="PadR"/>
    <property type="match status" value="1"/>
</dbReference>
<dbReference type="SUPFAM" id="SSF46785">
    <property type="entry name" value="Winged helix' DNA-binding domain"/>
    <property type="match status" value="1"/>
</dbReference>